<gene>
    <name evidence="2" type="ORF">BST99_01005</name>
</gene>
<dbReference type="Proteomes" id="UP000239366">
    <property type="component" value="Unassembled WGS sequence"/>
</dbReference>
<reference evidence="3" key="1">
    <citation type="submission" date="2016-11" db="EMBL/GenBank/DDBJ databases">
        <title>Trade-off between light-utilization and light-protection in marine flavobacteria.</title>
        <authorList>
            <person name="Kumagai Y."/>
            <person name="Yoshizawa S."/>
            <person name="Kogure K."/>
        </authorList>
    </citation>
    <scope>NUCLEOTIDE SEQUENCE [LARGE SCALE GENOMIC DNA]</scope>
    <source>
        <strain evidence="3">SG-18</strain>
    </source>
</reference>
<accession>A0A2S7T4J8</accession>
<keyword evidence="3" id="KW-1185">Reference proteome</keyword>
<evidence type="ECO:0000256" key="1">
    <source>
        <dbReference type="SAM" id="SignalP"/>
    </source>
</evidence>
<name>A0A2S7T4J8_9FLAO</name>
<sequence length="336" mass="36617">MKRILCLFALCASMTTQAQDLNDIFISGLEDAERFANDYTAPAAEALMFNLANGWYNSGQAKKLGGFEISIVGNTSFFKNMDNKTGFILDPSQYENLRFRDGDPLAPRRVSSALGDIEGVFVVVDDGSGLFNEEFELPSGLLSEGINFVPTGFLQASVGLIKGTEIKARFVPKISIEDEGELGLFGVGIQHDFTSHLPADKVLPIAISGVIGYTNVNFNYEFTESSGVTGSDQRVESDFGIWTFSAVASTRLPVINFYGGLNYISGKAENSILGQYTVQEGPFQTTYTDPFVLETKVNAVSANIGTKLKLGFFRINVDYNISEFSTLTAAVNFGFR</sequence>
<keyword evidence="1" id="KW-0732">Signal</keyword>
<dbReference type="OrthoDB" id="9775382at2"/>
<dbReference type="AlphaFoldDB" id="A0A2S7T4J8"/>
<evidence type="ECO:0000313" key="2">
    <source>
        <dbReference type="EMBL" id="PQJ14518.1"/>
    </source>
</evidence>
<dbReference type="EMBL" id="MQVX01000001">
    <property type="protein sequence ID" value="PQJ14518.1"/>
    <property type="molecule type" value="Genomic_DNA"/>
</dbReference>
<proteinExistence type="predicted"/>
<feature type="signal peptide" evidence="1">
    <location>
        <begin position="1"/>
        <end position="18"/>
    </location>
</feature>
<comment type="caution">
    <text evidence="2">The sequence shown here is derived from an EMBL/GenBank/DDBJ whole genome shotgun (WGS) entry which is preliminary data.</text>
</comment>
<dbReference type="Pfam" id="PF20230">
    <property type="entry name" value="DUF6588"/>
    <property type="match status" value="1"/>
</dbReference>
<organism evidence="2 3">
    <name type="scientific">Aureicoccus marinus</name>
    <dbReference type="NCBI Taxonomy" id="754435"/>
    <lineage>
        <taxon>Bacteria</taxon>
        <taxon>Pseudomonadati</taxon>
        <taxon>Bacteroidota</taxon>
        <taxon>Flavobacteriia</taxon>
        <taxon>Flavobacteriales</taxon>
        <taxon>Flavobacteriaceae</taxon>
        <taxon>Aureicoccus</taxon>
    </lineage>
</organism>
<dbReference type="RefSeq" id="WP_105000150.1">
    <property type="nucleotide sequence ID" value="NZ_MQVX01000001.1"/>
</dbReference>
<protein>
    <submittedName>
        <fullName evidence="2">Uncharacterized protein</fullName>
    </submittedName>
</protein>
<dbReference type="InterPro" id="IPR046495">
    <property type="entry name" value="DUF6588"/>
</dbReference>
<evidence type="ECO:0000313" key="3">
    <source>
        <dbReference type="Proteomes" id="UP000239366"/>
    </source>
</evidence>
<feature type="chain" id="PRO_5015635325" evidence="1">
    <location>
        <begin position="19"/>
        <end position="336"/>
    </location>
</feature>